<keyword evidence="7" id="KW-1185">Reference proteome</keyword>
<dbReference type="Proteomes" id="UP000035680">
    <property type="component" value="Unassembled WGS sequence"/>
</dbReference>
<keyword evidence="4" id="KW-0732">Signal</keyword>
<accession>A0A0K0FEQ7</accession>
<dbReference type="GO" id="GO:0008289">
    <property type="term" value="F:lipid binding"/>
    <property type="evidence" value="ECO:0007669"/>
    <property type="project" value="UniProtKB-KW"/>
</dbReference>
<organism evidence="7 8">
    <name type="scientific">Strongyloides venezuelensis</name>
    <name type="common">Threadworm</name>
    <dbReference type="NCBI Taxonomy" id="75913"/>
    <lineage>
        <taxon>Eukaryota</taxon>
        <taxon>Metazoa</taxon>
        <taxon>Ecdysozoa</taxon>
        <taxon>Nematoda</taxon>
        <taxon>Chromadorea</taxon>
        <taxon>Rhabditida</taxon>
        <taxon>Tylenchina</taxon>
        <taxon>Panagrolaimomorpha</taxon>
        <taxon>Strongyloidoidea</taxon>
        <taxon>Strongyloididae</taxon>
        <taxon>Strongyloides</taxon>
    </lineage>
</organism>
<evidence type="ECO:0000256" key="5">
    <source>
        <dbReference type="ARBA" id="ARBA00023054"/>
    </source>
</evidence>
<reference evidence="7" key="1">
    <citation type="submission" date="2014-07" db="EMBL/GenBank/DDBJ databases">
        <authorList>
            <person name="Martin A.A"/>
            <person name="De Silva N."/>
        </authorList>
    </citation>
    <scope>NUCLEOTIDE SEQUENCE</scope>
</reference>
<comment type="subcellular location">
    <subcellularLocation>
        <location evidence="1">Secreted</location>
    </subcellularLocation>
</comment>
<dbReference type="AlphaFoldDB" id="A0A0K0FEQ7"/>
<evidence type="ECO:0000256" key="3">
    <source>
        <dbReference type="ARBA" id="ARBA00022525"/>
    </source>
</evidence>
<reference evidence="8" key="2">
    <citation type="submission" date="2015-08" db="UniProtKB">
        <authorList>
            <consortium name="WormBaseParasite"/>
        </authorList>
    </citation>
    <scope>IDENTIFICATION</scope>
</reference>
<evidence type="ECO:0000256" key="2">
    <source>
        <dbReference type="ARBA" id="ARBA00006648"/>
    </source>
</evidence>
<evidence type="ECO:0000256" key="1">
    <source>
        <dbReference type="ARBA" id="ARBA00004613"/>
    </source>
</evidence>
<protein>
    <submittedName>
        <fullName evidence="8">Uncharacterized protein</fullName>
    </submittedName>
</protein>
<dbReference type="WBParaSite" id="SVE_0734200.1">
    <property type="protein sequence ID" value="SVE_0734200.1"/>
    <property type="gene ID" value="SVE_0734200"/>
</dbReference>
<evidence type="ECO:0000256" key="6">
    <source>
        <dbReference type="ARBA" id="ARBA00023121"/>
    </source>
</evidence>
<dbReference type="InterPro" id="IPR008632">
    <property type="entry name" value="Gp-FAR-1"/>
</dbReference>
<evidence type="ECO:0000256" key="4">
    <source>
        <dbReference type="ARBA" id="ARBA00022729"/>
    </source>
</evidence>
<evidence type="ECO:0000313" key="8">
    <source>
        <dbReference type="WBParaSite" id="SVE_0734200.1"/>
    </source>
</evidence>
<keyword evidence="5" id="KW-0175">Coiled coil</keyword>
<proteinExistence type="inferred from homology"/>
<dbReference type="GO" id="GO:0005576">
    <property type="term" value="C:extracellular region"/>
    <property type="evidence" value="ECO:0007669"/>
    <property type="project" value="UniProtKB-SubCell"/>
</dbReference>
<evidence type="ECO:0000313" key="7">
    <source>
        <dbReference type="Proteomes" id="UP000035680"/>
    </source>
</evidence>
<comment type="similarity">
    <text evidence="2">Belongs to the fatty-acid and retinol-binding protein (FARBP) family.</text>
</comment>
<keyword evidence="6" id="KW-0446">Lipid-binding</keyword>
<name>A0A0K0FEQ7_STRVS</name>
<keyword evidence="3" id="KW-0964">Secreted</keyword>
<sequence>MLLIEFLKTIRMNIQISSYEQNFLLKYITVINGFVIKNEINFFNKITGNQKVIIDDTLSKQTSFASNDDVIKFIKAKSHSFGESVEYIFNKFIQKQFELLPENERFVSFLFKNSSNLLISIPTYPDFEAVKSFLLKFFLKYNDLSRESKKQLNLLYPNINQLIYNRKFNNLIVKFIQLSD</sequence>
<dbReference type="Gene3D" id="1.20.120.1100">
    <property type="match status" value="1"/>
</dbReference>
<dbReference type="Pfam" id="PF05823">
    <property type="entry name" value="Gp-FAR-1"/>
    <property type="match status" value="1"/>
</dbReference>